<dbReference type="PRINTS" id="PR00100">
    <property type="entry name" value="AOTCASE"/>
</dbReference>
<evidence type="ECO:0000256" key="1">
    <source>
        <dbReference type="ARBA" id="ARBA00004852"/>
    </source>
</evidence>
<gene>
    <name evidence="7" type="primary">pyrB</name>
    <name evidence="10" type="ORF">HYG85_22810</name>
</gene>
<evidence type="ECO:0000313" key="11">
    <source>
        <dbReference type="Proteomes" id="UP000677305"/>
    </source>
</evidence>
<evidence type="ECO:0000256" key="3">
    <source>
        <dbReference type="ARBA" id="ARBA00022679"/>
    </source>
</evidence>
<evidence type="ECO:0000256" key="5">
    <source>
        <dbReference type="ARBA" id="ARBA00043884"/>
    </source>
</evidence>
<comment type="similarity">
    <text evidence="2 7">Belongs to the aspartate/ornithine carbamoyltransferase superfamily. ATCase family.</text>
</comment>
<feature type="binding site" evidence="7">
    <location>
        <position position="59"/>
    </location>
    <ligand>
        <name>carbamoyl phosphate</name>
        <dbReference type="ChEBI" id="CHEBI:58228"/>
    </ligand>
</feature>
<dbReference type="UniPathway" id="UPA00070">
    <property type="reaction ID" value="UER00116"/>
</dbReference>
<dbReference type="RefSeq" id="WP_113675047.1">
    <property type="nucleotide sequence ID" value="NZ_CAJXUH010000007.1"/>
</dbReference>
<evidence type="ECO:0000256" key="2">
    <source>
        <dbReference type="ARBA" id="ARBA00008896"/>
    </source>
</evidence>
<comment type="function">
    <text evidence="5 7">Catalyzes the condensation of carbamoyl phosphate and aspartate to form carbamoyl aspartate and inorganic phosphate, the committed step in the de novo pyrimidine nucleotide biosynthesis pathway.</text>
</comment>
<feature type="binding site" evidence="7">
    <location>
        <position position="263"/>
    </location>
    <ligand>
        <name>carbamoyl phosphate</name>
        <dbReference type="ChEBI" id="CHEBI:58228"/>
    </ligand>
</feature>
<evidence type="ECO:0000256" key="6">
    <source>
        <dbReference type="ARBA" id="ARBA00048859"/>
    </source>
</evidence>
<keyword evidence="11" id="KW-1185">Reference proteome</keyword>
<feature type="binding site" evidence="7">
    <location>
        <position position="169"/>
    </location>
    <ligand>
        <name>L-aspartate</name>
        <dbReference type="ChEBI" id="CHEBI:29991"/>
    </ligand>
</feature>
<proteinExistence type="inferred from homology"/>
<dbReference type="AlphaFoldDB" id="A0A8J8MFC2"/>
<dbReference type="GO" id="GO:0006520">
    <property type="term" value="P:amino acid metabolic process"/>
    <property type="evidence" value="ECO:0007669"/>
    <property type="project" value="InterPro"/>
</dbReference>
<evidence type="ECO:0000259" key="9">
    <source>
        <dbReference type="Pfam" id="PF02729"/>
    </source>
</evidence>
<feature type="binding site" evidence="7">
    <location>
        <position position="139"/>
    </location>
    <ligand>
        <name>carbamoyl phosphate</name>
        <dbReference type="ChEBI" id="CHEBI:58228"/>
    </ligand>
</feature>
<evidence type="ECO:0000259" key="8">
    <source>
        <dbReference type="Pfam" id="PF00185"/>
    </source>
</evidence>
<dbReference type="GO" id="GO:0006207">
    <property type="term" value="P:'de novo' pyrimidine nucleobase biosynthetic process"/>
    <property type="evidence" value="ECO:0007669"/>
    <property type="project" value="InterPro"/>
</dbReference>
<dbReference type="Proteomes" id="UP000677305">
    <property type="component" value="Chromosome"/>
</dbReference>
<dbReference type="Pfam" id="PF00185">
    <property type="entry name" value="OTCace"/>
    <property type="match status" value="1"/>
</dbReference>
<accession>A0A8J8MFC2</accession>
<dbReference type="GO" id="GO:0016597">
    <property type="term" value="F:amino acid binding"/>
    <property type="evidence" value="ECO:0007669"/>
    <property type="project" value="InterPro"/>
</dbReference>
<dbReference type="GO" id="GO:0044205">
    <property type="term" value="P:'de novo' UMP biosynthetic process"/>
    <property type="evidence" value="ECO:0007669"/>
    <property type="project" value="UniProtKB-UniRule"/>
</dbReference>
<dbReference type="InterPro" id="IPR006130">
    <property type="entry name" value="Asp/Orn_carbamoylTrfase"/>
</dbReference>
<reference evidence="10 11" key="1">
    <citation type="submission" date="2020-07" db="EMBL/GenBank/DDBJ databases">
        <title>Vallitalea guaymasensis genome.</title>
        <authorList>
            <person name="Postec A."/>
        </authorList>
    </citation>
    <scope>NUCLEOTIDE SEQUENCE [LARGE SCALE GENOMIC DNA]</scope>
    <source>
        <strain evidence="10 11">Ra1766G1</strain>
    </source>
</reference>
<dbReference type="HAMAP" id="MF_00001">
    <property type="entry name" value="Asp_carb_tr"/>
    <property type="match status" value="1"/>
</dbReference>
<dbReference type="OrthoDB" id="9774690at2"/>
<feature type="domain" description="Aspartate/ornithine carbamoyltransferase Asp/Orn-binding" evidence="8">
    <location>
        <begin position="155"/>
        <end position="300"/>
    </location>
</feature>
<dbReference type="EC" id="2.1.3.2" evidence="7"/>
<dbReference type="PANTHER" id="PTHR45753">
    <property type="entry name" value="ORNITHINE CARBAMOYLTRANSFERASE, MITOCHONDRIAL"/>
    <property type="match status" value="1"/>
</dbReference>
<name>A0A8J8MFC2_9FIRM</name>
<dbReference type="InterPro" id="IPR002082">
    <property type="entry name" value="Asp_carbamoyltransf"/>
</dbReference>
<comment type="subunit">
    <text evidence="7">Heterododecamer (2C3:3R2) of six catalytic PyrB chains organized as two trimers (C3), and six regulatory PyrI chains organized as three dimers (R2).</text>
</comment>
<dbReference type="NCBIfam" id="TIGR00670">
    <property type="entry name" value="asp_carb_tr"/>
    <property type="match status" value="1"/>
</dbReference>
<dbReference type="GO" id="GO:0004070">
    <property type="term" value="F:aspartate carbamoyltransferase activity"/>
    <property type="evidence" value="ECO:0007669"/>
    <property type="project" value="UniProtKB-UniRule"/>
</dbReference>
<evidence type="ECO:0000256" key="4">
    <source>
        <dbReference type="ARBA" id="ARBA00022975"/>
    </source>
</evidence>
<feature type="binding site" evidence="7">
    <location>
        <position position="264"/>
    </location>
    <ligand>
        <name>carbamoyl phosphate</name>
        <dbReference type="ChEBI" id="CHEBI:58228"/>
    </ligand>
</feature>
<comment type="caution">
    <text evidence="7">Lacks conserved residue(s) required for the propagation of feature annotation.</text>
</comment>
<dbReference type="Gene3D" id="3.40.50.1370">
    <property type="entry name" value="Aspartate/ornithine carbamoyltransferase"/>
    <property type="match status" value="2"/>
</dbReference>
<protein>
    <recommendedName>
        <fullName evidence="7">Aspartate carbamoyltransferase</fullName>
        <ecNumber evidence="7">2.1.3.2</ecNumber>
    </recommendedName>
    <alternativeName>
        <fullName evidence="7">Aspartate transcarbamylase</fullName>
        <shortName evidence="7">ATCase</shortName>
    </alternativeName>
</protein>
<dbReference type="Pfam" id="PF02729">
    <property type="entry name" value="OTCace_N"/>
    <property type="match status" value="1"/>
</dbReference>
<sequence length="310" mass="34685">MLLNIKHFLDLKSLSCDEIHYILNSAQKMKYTIESNKFTTTPLLKGKTVATLYYEEQSRSRLSFELAAQNLNAKVINLTTSKELYRGESLKDLGRSVDQIGADFIVIRHPLSGGPHYLTKYVNASVINAGDGRNENPSQSLVDLLSIYEIKNKFKGLKVAIIGDIMHNRVARSNIWGLTKLGAKVRIAGPPTLIPSNLGDNVEVHNNTTEAIIDADVIMTLKIQNERQEDNLLPSINEYMRLFKLDVNRLQYAKKDVIVMHPGPINRGIEISSEVIDGDNSIINRQQINGVAVRMALFHVLSKCGVNFNV</sequence>
<dbReference type="EMBL" id="CP058561">
    <property type="protein sequence ID" value="QUH31605.1"/>
    <property type="molecule type" value="Genomic_DNA"/>
</dbReference>
<dbReference type="InterPro" id="IPR006132">
    <property type="entry name" value="Asp/Orn_carbamoyltranf_P-bd"/>
</dbReference>
<keyword evidence="3 7" id="KW-0808">Transferase</keyword>
<dbReference type="InterPro" id="IPR036901">
    <property type="entry name" value="Asp/Orn_carbamoylTrfase_sf"/>
</dbReference>
<dbReference type="NCBIfam" id="NF002032">
    <property type="entry name" value="PRK00856.1"/>
    <property type="match status" value="1"/>
</dbReference>
<feature type="domain" description="Aspartate/ornithine carbamoyltransferase carbamoyl-P binding" evidence="9">
    <location>
        <begin position="6"/>
        <end position="149"/>
    </location>
</feature>
<keyword evidence="4 7" id="KW-0665">Pyrimidine biosynthesis</keyword>
<dbReference type="PRINTS" id="PR00101">
    <property type="entry name" value="ATCASE"/>
</dbReference>
<evidence type="ECO:0000313" key="10">
    <source>
        <dbReference type="EMBL" id="QUH31605.1"/>
    </source>
</evidence>
<evidence type="ECO:0000256" key="7">
    <source>
        <dbReference type="HAMAP-Rule" id="MF_00001"/>
    </source>
</evidence>
<comment type="pathway">
    <text evidence="1 7">Pyrimidine metabolism; UMP biosynthesis via de novo pathway; (S)-dihydroorotate from bicarbonate: step 2/3.</text>
</comment>
<feature type="binding site" evidence="7">
    <location>
        <position position="108"/>
    </location>
    <ligand>
        <name>carbamoyl phosphate</name>
        <dbReference type="ChEBI" id="CHEBI:58228"/>
    </ligand>
</feature>
<dbReference type="InterPro" id="IPR006131">
    <property type="entry name" value="Asp_carbamoyltransf_Asp/Orn-bd"/>
</dbReference>
<dbReference type="KEGG" id="vgu:HYG85_22810"/>
<dbReference type="GO" id="GO:0005829">
    <property type="term" value="C:cytosol"/>
    <property type="evidence" value="ECO:0007669"/>
    <property type="project" value="TreeGrafter"/>
</dbReference>
<organism evidence="10 11">
    <name type="scientific">Vallitalea guaymasensis</name>
    <dbReference type="NCBI Taxonomy" id="1185412"/>
    <lineage>
        <taxon>Bacteria</taxon>
        <taxon>Bacillati</taxon>
        <taxon>Bacillota</taxon>
        <taxon>Clostridia</taxon>
        <taxon>Lachnospirales</taxon>
        <taxon>Vallitaleaceae</taxon>
        <taxon>Vallitalea</taxon>
    </lineage>
</organism>
<dbReference type="SUPFAM" id="SSF53671">
    <property type="entry name" value="Aspartate/ornithine carbamoyltransferase"/>
    <property type="match status" value="1"/>
</dbReference>
<dbReference type="PANTHER" id="PTHR45753:SF6">
    <property type="entry name" value="ASPARTATE CARBAMOYLTRANSFERASE"/>
    <property type="match status" value="1"/>
</dbReference>
<comment type="catalytic activity">
    <reaction evidence="6 7">
        <text>carbamoyl phosphate + L-aspartate = N-carbamoyl-L-aspartate + phosphate + H(+)</text>
        <dbReference type="Rhea" id="RHEA:20013"/>
        <dbReference type="ChEBI" id="CHEBI:15378"/>
        <dbReference type="ChEBI" id="CHEBI:29991"/>
        <dbReference type="ChEBI" id="CHEBI:32814"/>
        <dbReference type="ChEBI" id="CHEBI:43474"/>
        <dbReference type="ChEBI" id="CHEBI:58228"/>
        <dbReference type="EC" id="2.1.3.2"/>
    </reaction>
</comment>